<comment type="caution">
    <text evidence="2">The sequence shown here is derived from an EMBL/GenBank/DDBJ whole genome shotgun (WGS) entry which is preliminary data.</text>
</comment>
<feature type="chain" id="PRO_5015756445" evidence="1">
    <location>
        <begin position="28"/>
        <end position="2210"/>
    </location>
</feature>
<dbReference type="InterPro" id="IPR013783">
    <property type="entry name" value="Ig-like_fold"/>
</dbReference>
<dbReference type="Proteomes" id="UP000240410">
    <property type="component" value="Unassembled WGS sequence"/>
</dbReference>
<organism evidence="2 3">
    <name type="scientific">Photobacterium leiognathi</name>
    <dbReference type="NCBI Taxonomy" id="553611"/>
    <lineage>
        <taxon>Bacteria</taxon>
        <taxon>Pseudomonadati</taxon>
        <taxon>Pseudomonadota</taxon>
        <taxon>Gammaproteobacteria</taxon>
        <taxon>Vibrionales</taxon>
        <taxon>Vibrionaceae</taxon>
        <taxon>Photobacterium</taxon>
    </lineage>
</organism>
<accession>A0A2T3M524</accession>
<dbReference type="InterPro" id="IPR047589">
    <property type="entry name" value="DUF11_rpt"/>
</dbReference>
<dbReference type="NCBIfam" id="TIGR01451">
    <property type="entry name" value="B_ant_repeat"/>
    <property type="match status" value="1"/>
</dbReference>
<dbReference type="OrthoDB" id="28717at2"/>
<evidence type="ECO:0000313" key="3">
    <source>
        <dbReference type="Proteomes" id="UP000240410"/>
    </source>
</evidence>
<protein>
    <submittedName>
        <fullName evidence="2">Uncharacterized protein</fullName>
    </submittedName>
</protein>
<feature type="signal peptide" evidence="1">
    <location>
        <begin position="1"/>
        <end position="27"/>
    </location>
</feature>
<evidence type="ECO:0000256" key="1">
    <source>
        <dbReference type="SAM" id="SignalP"/>
    </source>
</evidence>
<dbReference type="Gene3D" id="2.60.40.10">
    <property type="entry name" value="Immunoglobulins"/>
    <property type="match status" value="2"/>
</dbReference>
<keyword evidence="1" id="KW-0732">Signal</keyword>
<sequence>MASFNVITVYKLLVIFIFCCTSFYASALTPAGTRITHQSQVTYFDPALGRNIVLISNISTIIVGRIYDFELIDNSNVTGGGETLASSGTTASIPFSIKNTSNIQDSYIININNASGDDGDLYTYNAGEIKIYDDLNGNGVLDVGESELRKDSNGDYTTSIFGIDEINSYIYLVSIPRQANDGEFYNLGVNVSSLGNSVIAKLGDLKVVVNNGAIINLKINNSPLCSEYLGPLDEVKYTVNYNSNGNKTPDESPIDYLVHSRNQLGQQISSYLNGILITVTLPANVSLKPDKLKDDGTPLREHTPTNIITPSSSNGFYGGLVVVGINNSFLLEQENTSLEWHDYGTWNGEGNVEKIAFLISSNFMRPGQSGHFSYYLEANEVLPRGDSQPLEVYSEAEIELFTADNNVMRSNKVCNTLYDDKSSFDILNKSVKFQAFNPILFSESKKNLVNYSNDEHFIDSTLYFVKQADDFDIKFDAISARIELAEANKHKSAIDIIGPANSEYPIKIRTEKGGDSFHWMFAETGANTGIFRSVIPLHASLINKDFNRAKLDHCLDGVNSSDVPSGTGYGFSTFADLELGISALINFNAEFLNGTTSENCEIQSEMDDTLYLEVRRRGLESVLLNTTAKISPEFSVFDTTTFNTVENVNVHFYQTTNGVHPDGKVKAPNIDNYMPPIASVRTNERGMAPYPKLKSSETEEYFIYVEPPSGFAWPSSNTDLDAFSNLDVRPESYGPFGNEGIANSGTFIISDGSLFKMFDIPIDPSAVERRLTINKTADKKIADVGSFVKYTVTVTNTLTDGSVFNTKVFDQIPYGFKYVEGTARLNDIKIDDPTANENKDMFIFSIGELKGINIAPTNGVYTLNYLLQLTPGSVDSDGINYAYAEASTMSGGSDNRIISNVDNYQVIPSQTGVISDNGIIFGRVFIDAKCNKLMKSNIWPIGGVKIYLETGDYVITDENGQYSMFGIKPGKHILKVDRETLPDGIEFLSRNNRYAGTPYSQFVDLLSGEMHKSDFVAPCPINNQKEIFQELKQRNKDINGDWLFQKQVKSNGKKNISTNRVKSSDLISGITNGPKRSYKQVNKSDSKHSSFKGHALELFKGEKIEAEKFIEKLPRNVKNKAYIYPIDENVLSVRVGFSNNEENLKKLHQKLVDYKVVSEIKDTSYDRISEDNKLKIDNLLEDQVPLPKKEVSNITRSEAKVGTWYWPKGEYSYDGRFIVVVRSDVTPYLYINDELVNDSQLGERIINKREKAQILAWYGVDLNGGKNLVQIKTMDTFGNERVLLEKEFYHPKSVKNIELMTQDETLEADGGRSAIPITLKLTDEYGNLARGINFVTVSNNMGLPWLEPDIQKPINGHQVRVINGIKTIYLRSNYRKGKVQVQAKLNALNDAIEIYLTEEKRPLFVNGIVNYSGKYGKFSGVEPSSHKNGFENKKYTDDERAAIFMKGNIKGDLHLTLSYDSKKEDKELQRELSPDSYYPAPGDASIRGYDARSTSKLFVKLEKDRSYVMWGDFSTSNGVYEYDLARTSQILNGFSSAFDKDSLRVQLYGAQSEDLHQIEEVSGNGTAMDYTLTNRKLVRHSDIVSLITYSRDNPGLILEEIHLKRYVDYTIDYFTGAIRFNRVIPMFDDDFNPVKIRIAYDLNGDGKKYEIIGTRGFYQFNSYLDLGFSYEYNSSEFNGYKLGGIWFNYNINNKTEIKASIATLSHDRLSDDESLGATAVTDATKKVSNAMAYKLKLKRDWSSGGLSELEYSYAEDDFSNPAAPVVAGRQEFKLRHRQKLSGLMNLNIDASHSEKLSNKDQQQSVSINIDSKILGTKWTTTLGSRYIKNKTNNKTESYTTAILGLGRSFDLFNKPGRINTEYERSFGHKTKQRFNIKTDWQFHKQASVYGQYEYIDSLSGISNLGSGTTSQLTAGIDVDWLHGGSTFNEFRQRGVSDGRMLELANGYRGKFEITPGVSVDPSIEYVEVLKGDKESGFAFSLGAADIRNPNYKTTGRLEFRRGDKDNYYGLIGAFITRLNQDWSGLVREEYRYVDKKYDKNTWDNHFSIAAAYRPRLTNNYHLLTSYEWKVENNENKREAHIFTSHQNLEWSNDWFLSGRLGFKFEDFSYFDDYYDSISTIADVRLIYNFDRRWDFDVHGGILGTDWFDSRRYAFGIGANYLVYKNISLGFGYNFIGFDDSDLDPQGYNLDGFYFDIMFAIDESLFGWLSE</sequence>
<evidence type="ECO:0000313" key="2">
    <source>
        <dbReference type="EMBL" id="PSV86989.1"/>
    </source>
</evidence>
<dbReference type="EMBL" id="PYOJ01000039">
    <property type="protein sequence ID" value="PSV86989.1"/>
    <property type="molecule type" value="Genomic_DNA"/>
</dbReference>
<gene>
    <name evidence="2" type="ORF">CTM89_19420</name>
</gene>
<name>A0A2T3M524_PHOLE</name>
<proteinExistence type="predicted"/>
<dbReference type="RefSeq" id="WP_107277476.1">
    <property type="nucleotide sequence ID" value="NZ_PYOJ01000039.1"/>
</dbReference>
<reference evidence="2 3" key="1">
    <citation type="submission" date="2018-03" db="EMBL/GenBank/DDBJ databases">
        <title>Whole genome sequencing of Histamine producing bacteria.</title>
        <authorList>
            <person name="Butler K."/>
        </authorList>
    </citation>
    <scope>NUCLEOTIDE SEQUENCE [LARGE SCALE GENOMIC DNA]</scope>
    <source>
        <strain evidence="2 3">ATCC 33979</strain>
    </source>
</reference>